<dbReference type="AlphaFoldDB" id="A0A9X2RC61"/>
<dbReference type="Proteomes" id="UP001155034">
    <property type="component" value="Unassembled WGS sequence"/>
</dbReference>
<name>A0A9X2RC61_9BACT</name>
<evidence type="ECO:0000313" key="2">
    <source>
        <dbReference type="Proteomes" id="UP001155034"/>
    </source>
</evidence>
<gene>
    <name evidence="1" type="ORF">GGP82_002451</name>
</gene>
<comment type="caution">
    <text evidence="1">The sequence shown here is derived from an EMBL/GenBank/DDBJ whole genome shotgun (WGS) entry which is preliminary data.</text>
</comment>
<organism evidence="1 2">
    <name type="scientific">Salinibacter ruber</name>
    <dbReference type="NCBI Taxonomy" id="146919"/>
    <lineage>
        <taxon>Bacteria</taxon>
        <taxon>Pseudomonadati</taxon>
        <taxon>Rhodothermota</taxon>
        <taxon>Rhodothermia</taxon>
        <taxon>Rhodothermales</taxon>
        <taxon>Salinibacteraceae</taxon>
        <taxon>Salinibacter</taxon>
    </lineage>
</organism>
<accession>A0A9X2RC61</accession>
<dbReference type="RefSeq" id="WP_259083804.1">
    <property type="nucleotide sequence ID" value="NZ_JANTYZ010000007.1"/>
</dbReference>
<evidence type="ECO:0000313" key="1">
    <source>
        <dbReference type="EMBL" id="MCS3865887.1"/>
    </source>
</evidence>
<reference evidence="1" key="1">
    <citation type="submission" date="2022-08" db="EMBL/GenBank/DDBJ databases">
        <title>Genomic Encyclopedia of Type Strains, Phase V (KMG-V): Genome sequencing to study the core and pangenomes of soil and plant-associated prokaryotes.</title>
        <authorList>
            <person name="Whitman W."/>
        </authorList>
    </citation>
    <scope>NUCLEOTIDE SEQUENCE</scope>
    <source>
        <strain evidence="1">SP2016B</strain>
    </source>
</reference>
<protein>
    <submittedName>
        <fullName evidence="1">Uncharacterized protein</fullName>
    </submittedName>
</protein>
<proteinExistence type="predicted"/>
<sequence length="118" mass="12206">MPDWTENKQIAIPASHKAEANAIAEVIDPDIGGANTFTGGATHSADGTAPATHIVAHTQLKTDTYGLLAEGTPGQIADAVEGDTTLDRSTLETVAEAMEIEAGYEEVMQVETALNGSV</sequence>
<dbReference type="EMBL" id="JANTYZ010000007">
    <property type="protein sequence ID" value="MCS3865887.1"/>
    <property type="molecule type" value="Genomic_DNA"/>
</dbReference>